<evidence type="ECO:0000313" key="3">
    <source>
        <dbReference type="Proteomes" id="UP001151760"/>
    </source>
</evidence>
<proteinExistence type="predicted"/>
<reference evidence="2" key="2">
    <citation type="submission" date="2022-01" db="EMBL/GenBank/DDBJ databases">
        <authorList>
            <person name="Yamashiro T."/>
            <person name="Shiraishi A."/>
            <person name="Satake H."/>
            <person name="Nakayama K."/>
        </authorList>
    </citation>
    <scope>NUCLEOTIDE SEQUENCE</scope>
</reference>
<keyword evidence="3" id="KW-1185">Reference proteome</keyword>
<name>A0ABQ4WUE9_9ASTR</name>
<comment type="caution">
    <text evidence="2">The sequence shown here is derived from an EMBL/GenBank/DDBJ whole genome shotgun (WGS) entry which is preliminary data.</text>
</comment>
<accession>A0ABQ4WUE9</accession>
<feature type="region of interest" description="Disordered" evidence="1">
    <location>
        <begin position="90"/>
        <end position="119"/>
    </location>
</feature>
<reference evidence="2" key="1">
    <citation type="journal article" date="2022" name="Int. J. Mol. Sci.">
        <title>Draft Genome of Tanacetum Coccineum: Genomic Comparison of Closely Related Tanacetum-Family Plants.</title>
        <authorList>
            <person name="Yamashiro T."/>
            <person name="Shiraishi A."/>
            <person name="Nakayama K."/>
            <person name="Satake H."/>
        </authorList>
    </citation>
    <scope>NUCLEOTIDE SEQUENCE</scope>
</reference>
<dbReference type="Proteomes" id="UP001151760">
    <property type="component" value="Unassembled WGS sequence"/>
</dbReference>
<feature type="compositionally biased region" description="Basic and acidic residues" evidence="1">
    <location>
        <begin position="95"/>
        <end position="119"/>
    </location>
</feature>
<dbReference type="EMBL" id="BQNB010008940">
    <property type="protein sequence ID" value="GJS56515.1"/>
    <property type="molecule type" value="Genomic_DNA"/>
</dbReference>
<protein>
    <submittedName>
        <fullName evidence="2">Uncharacterized protein</fullName>
    </submittedName>
</protein>
<evidence type="ECO:0000313" key="2">
    <source>
        <dbReference type="EMBL" id="GJS56515.1"/>
    </source>
</evidence>
<gene>
    <name evidence="2" type="ORF">Tco_0629877</name>
</gene>
<evidence type="ECO:0000256" key="1">
    <source>
        <dbReference type="SAM" id="MobiDB-lite"/>
    </source>
</evidence>
<sequence>MGVLGIANVAWEIDSPGDFYGFMYDTDNDASISDQAIEDVVVQNNVPQEVDRKVVFNLVIYEEVTKDVMEMPNDQDEALYDQKVADYSFDDEKVEEERPNKRIRVTQKEMVKDEKPKKS</sequence>
<organism evidence="2 3">
    <name type="scientific">Tanacetum coccineum</name>
    <dbReference type="NCBI Taxonomy" id="301880"/>
    <lineage>
        <taxon>Eukaryota</taxon>
        <taxon>Viridiplantae</taxon>
        <taxon>Streptophyta</taxon>
        <taxon>Embryophyta</taxon>
        <taxon>Tracheophyta</taxon>
        <taxon>Spermatophyta</taxon>
        <taxon>Magnoliopsida</taxon>
        <taxon>eudicotyledons</taxon>
        <taxon>Gunneridae</taxon>
        <taxon>Pentapetalae</taxon>
        <taxon>asterids</taxon>
        <taxon>campanulids</taxon>
        <taxon>Asterales</taxon>
        <taxon>Asteraceae</taxon>
        <taxon>Asteroideae</taxon>
        <taxon>Anthemideae</taxon>
        <taxon>Anthemidinae</taxon>
        <taxon>Tanacetum</taxon>
    </lineage>
</organism>